<gene>
    <name evidence="7" type="ORF">CH339_12660</name>
</gene>
<comment type="caution">
    <text evidence="7">The sequence shown here is derived from an EMBL/GenBank/DDBJ whole genome shotgun (WGS) entry which is preliminary data.</text>
</comment>
<dbReference type="Proteomes" id="UP000249299">
    <property type="component" value="Unassembled WGS sequence"/>
</dbReference>
<evidence type="ECO:0000313" key="7">
    <source>
        <dbReference type="EMBL" id="RAI26745.1"/>
    </source>
</evidence>
<dbReference type="EMBL" id="NPEV01000026">
    <property type="protein sequence ID" value="RAI26745.1"/>
    <property type="molecule type" value="Genomic_DNA"/>
</dbReference>
<name>A0A327JLN5_9HYPH</name>
<feature type="coiled-coil region" evidence="5">
    <location>
        <begin position="369"/>
        <end position="424"/>
    </location>
</feature>
<evidence type="ECO:0000256" key="2">
    <source>
        <dbReference type="ARBA" id="ARBA00022692"/>
    </source>
</evidence>
<protein>
    <recommendedName>
        <fullName evidence="9">Mitochondrial inner membrane protein</fullName>
    </recommendedName>
</protein>
<feature type="region of interest" description="Disordered" evidence="6">
    <location>
        <begin position="1"/>
        <end position="148"/>
    </location>
</feature>
<dbReference type="Pfam" id="PF09731">
    <property type="entry name" value="Mitofilin"/>
    <property type="match status" value="1"/>
</dbReference>
<dbReference type="InterPro" id="IPR019133">
    <property type="entry name" value="MIC60"/>
</dbReference>
<evidence type="ECO:0000313" key="8">
    <source>
        <dbReference type="Proteomes" id="UP000249299"/>
    </source>
</evidence>
<dbReference type="AlphaFoldDB" id="A0A327JLN5"/>
<dbReference type="GO" id="GO:0016020">
    <property type="term" value="C:membrane"/>
    <property type="evidence" value="ECO:0007669"/>
    <property type="project" value="UniProtKB-SubCell"/>
</dbReference>
<sequence>MASNSDKDRPGATGPGKQGPQDNAPGKDKTDANPSAAERKQASRPPRQPVTIDLKATESKDKDPGKPATGTDAKPGDKPTSAAGGAKTAETGKTDDPKAAAKPGEAKPDPKAPPKPDEKPKSAAAGAAPKADPGATKMAPPPVQSSGAGSRFVAALLGGVIALGGAYGLIQTGKLQLPGAQEAAATQTALSEAEAKIAALEERIAGGGELATTVDGLSTRVSALESAPDDTGTSDQIATLAERLTAAEEAARSAREAVPDLTPLNEEVTELRRLVSTGAAGSDVALESLQSEITDVQSKLTSMQDQVATLADKPAGDPSLPERVADIDSRLSEAESTVSSTADQLKQVALTAQQADVASGAGVALGPDVKALQAATETLTENVDAATSQLSALQSGQESLTTKLGSLEETITSLDQRMGSAEEQLGGVTARETAARALAVASLSDAVDAGRPYATELSAVKASVGDGVDLSALEAHAESGLPTRAELVQRFDAVAGAMLATTSEVPEDAGILDKFLVNARSAVKVRPAGDSGGTSVSSIVARMEAEVKAGKLAEAVGEMDALPDDAKAAGADWAAAVQARLEAESLVRQTAKDVLTMLSGDAPAASN</sequence>
<dbReference type="OrthoDB" id="8480612at2"/>
<evidence type="ECO:0000256" key="1">
    <source>
        <dbReference type="ARBA" id="ARBA00004370"/>
    </source>
</evidence>
<evidence type="ECO:0008006" key="9">
    <source>
        <dbReference type="Google" id="ProtNLM"/>
    </source>
</evidence>
<evidence type="ECO:0000256" key="6">
    <source>
        <dbReference type="SAM" id="MobiDB-lite"/>
    </source>
</evidence>
<keyword evidence="3" id="KW-1133">Transmembrane helix</keyword>
<reference evidence="7 8" key="1">
    <citation type="submission" date="2017-07" db="EMBL/GenBank/DDBJ databases">
        <title>Draft Genome Sequences of Select Purple Nonsulfur Bacteria.</title>
        <authorList>
            <person name="Lasarre B."/>
            <person name="Mckinlay J.B."/>
        </authorList>
    </citation>
    <scope>NUCLEOTIDE SEQUENCE [LARGE SCALE GENOMIC DNA]</scope>
    <source>
        <strain evidence="7 8">DSM 11290</strain>
    </source>
</reference>
<keyword evidence="8" id="KW-1185">Reference proteome</keyword>
<comment type="subcellular location">
    <subcellularLocation>
        <location evidence="1">Membrane</location>
    </subcellularLocation>
</comment>
<feature type="compositionally biased region" description="Basic and acidic residues" evidence="6">
    <location>
        <begin position="90"/>
        <end position="121"/>
    </location>
</feature>
<dbReference type="RefSeq" id="WP_111434734.1">
    <property type="nucleotide sequence ID" value="NZ_JACIGG010000010.1"/>
</dbReference>
<feature type="compositionally biased region" description="Basic and acidic residues" evidence="6">
    <location>
        <begin position="25"/>
        <end position="41"/>
    </location>
</feature>
<feature type="compositionally biased region" description="Basic and acidic residues" evidence="6">
    <location>
        <begin position="1"/>
        <end position="10"/>
    </location>
</feature>
<feature type="compositionally biased region" description="Low complexity" evidence="6">
    <location>
        <begin position="122"/>
        <end position="135"/>
    </location>
</feature>
<dbReference type="PANTHER" id="PTHR15415:SF7">
    <property type="entry name" value="MICOS COMPLEX SUBUNIT MIC60"/>
    <property type="match status" value="1"/>
</dbReference>
<dbReference type="Gene3D" id="1.10.287.1490">
    <property type="match status" value="1"/>
</dbReference>
<proteinExistence type="predicted"/>
<evidence type="ECO:0000256" key="4">
    <source>
        <dbReference type="ARBA" id="ARBA00023136"/>
    </source>
</evidence>
<dbReference type="PANTHER" id="PTHR15415">
    <property type="entry name" value="MITOFILIN"/>
    <property type="match status" value="1"/>
</dbReference>
<accession>A0A327JLN5</accession>
<keyword evidence="2" id="KW-0812">Transmembrane</keyword>
<keyword evidence="4" id="KW-0472">Membrane</keyword>
<evidence type="ECO:0000256" key="5">
    <source>
        <dbReference type="SAM" id="Coils"/>
    </source>
</evidence>
<feature type="compositionally biased region" description="Basic and acidic residues" evidence="6">
    <location>
        <begin position="55"/>
        <end position="65"/>
    </location>
</feature>
<keyword evidence="5" id="KW-0175">Coiled coil</keyword>
<organism evidence="7 8">
    <name type="scientific">Rhodobium orientis</name>
    <dbReference type="NCBI Taxonomy" id="34017"/>
    <lineage>
        <taxon>Bacteria</taxon>
        <taxon>Pseudomonadati</taxon>
        <taxon>Pseudomonadota</taxon>
        <taxon>Alphaproteobacteria</taxon>
        <taxon>Hyphomicrobiales</taxon>
        <taxon>Rhodobiaceae</taxon>
        <taxon>Rhodobium</taxon>
    </lineage>
</organism>
<feature type="compositionally biased region" description="Low complexity" evidence="6">
    <location>
        <begin position="80"/>
        <end position="89"/>
    </location>
</feature>
<evidence type="ECO:0000256" key="3">
    <source>
        <dbReference type="ARBA" id="ARBA00022989"/>
    </source>
</evidence>